<dbReference type="EMBL" id="LJXB01000062">
    <property type="protein sequence ID" value="KPU60979.1"/>
    <property type="molecule type" value="Genomic_DNA"/>
</dbReference>
<proteinExistence type="predicted"/>
<sequence length="299" mass="31876">MKDSVIKLKSKLIRILGKVAMVGGGGFLIMSILGLIMSVFSEDSAPVGSLILLGVVGLAGILLGRWLVKEHHQLSERLWAYGERTPYSGIRLLMKVETVAKAQKLKTVQRQPLIDGLAVRSGGHEIKVVAQGGAGWEHLSGKSLFLSLSSDSLYLTDLEGINEHSIAFNRITDVNIGGPGTVTKGGGAIGGGFGVEGFLVGAATASLINLLTTHTTTKTLVQIGTKGAELFLLVSTHDPDGMRRYLSPVFAQLSLVEQALPNKITVVSVADELSKLNELRRAGTINDDEYVLLKGRLLQ</sequence>
<comment type="caution">
    <text evidence="2">The sequence shown here is derived from an EMBL/GenBank/DDBJ whole genome shotgun (WGS) entry which is preliminary data.</text>
</comment>
<dbReference type="RefSeq" id="WP_057396580.1">
    <property type="nucleotide sequence ID" value="NZ_LJXB01000062.1"/>
</dbReference>
<dbReference type="OrthoDB" id="5996503at2"/>
<keyword evidence="1" id="KW-0472">Membrane</keyword>
<reference evidence="2 3" key="1">
    <citation type="submission" date="2015-09" db="EMBL/GenBank/DDBJ databases">
        <authorList>
            <person name="Jackson K.R."/>
            <person name="Lunt B.L."/>
            <person name="Fisher J.N.B."/>
            <person name="Gardner A.V."/>
            <person name="Bailey M.E."/>
            <person name="Deus L.M."/>
            <person name="Earl A.S."/>
            <person name="Gibby P.D."/>
            <person name="Hartmann K.A."/>
            <person name="Liu J.E."/>
            <person name="Manci A.M."/>
            <person name="Nielsen D.A."/>
            <person name="Solomon M.B."/>
            <person name="Breakwell D.P."/>
            <person name="Burnett S.H."/>
            <person name="Grose J.H."/>
        </authorList>
    </citation>
    <scope>NUCLEOTIDE SEQUENCE [LARGE SCALE GENOMIC DNA]</scope>
    <source>
        <strain evidence="2 3">S613</strain>
    </source>
</reference>
<feature type="transmembrane region" description="Helical" evidence="1">
    <location>
        <begin position="47"/>
        <end position="68"/>
    </location>
</feature>
<gene>
    <name evidence="2" type="ORF">AN403_5077</name>
</gene>
<evidence type="ECO:0000313" key="3">
    <source>
        <dbReference type="Proteomes" id="UP000050349"/>
    </source>
</evidence>
<evidence type="ECO:0000313" key="2">
    <source>
        <dbReference type="EMBL" id="KPU60979.1"/>
    </source>
</evidence>
<dbReference type="PATRIC" id="fig|294.162.peg.1238"/>
<name>A0A0P9BD96_PSEFL</name>
<dbReference type="AlphaFoldDB" id="A0A0P9BD96"/>
<keyword evidence="1" id="KW-0812">Transmembrane</keyword>
<keyword evidence="1" id="KW-1133">Transmembrane helix</keyword>
<organism evidence="2 3">
    <name type="scientific">Pseudomonas fluorescens</name>
    <dbReference type="NCBI Taxonomy" id="294"/>
    <lineage>
        <taxon>Bacteria</taxon>
        <taxon>Pseudomonadati</taxon>
        <taxon>Pseudomonadota</taxon>
        <taxon>Gammaproteobacteria</taxon>
        <taxon>Pseudomonadales</taxon>
        <taxon>Pseudomonadaceae</taxon>
        <taxon>Pseudomonas</taxon>
    </lineage>
</organism>
<feature type="transmembrane region" description="Helical" evidence="1">
    <location>
        <begin position="20"/>
        <end position="41"/>
    </location>
</feature>
<accession>A0A0P9BD96</accession>
<evidence type="ECO:0000256" key="1">
    <source>
        <dbReference type="SAM" id="Phobius"/>
    </source>
</evidence>
<protein>
    <submittedName>
        <fullName evidence="2">Uncharacterized protein</fullName>
    </submittedName>
</protein>
<dbReference type="Proteomes" id="UP000050349">
    <property type="component" value="Unassembled WGS sequence"/>
</dbReference>